<dbReference type="GO" id="GO:0016779">
    <property type="term" value="F:nucleotidyltransferase activity"/>
    <property type="evidence" value="ECO:0007669"/>
    <property type="project" value="UniProtKB-KW"/>
</dbReference>
<dbReference type="EMBL" id="JALZ01000046">
    <property type="protein sequence ID" value="ETX12889.1"/>
    <property type="molecule type" value="Genomic_DNA"/>
</dbReference>
<keyword evidence="3" id="KW-0460">Magnesium</keyword>
<evidence type="ECO:0000256" key="3">
    <source>
        <dbReference type="ARBA" id="ARBA00022842"/>
    </source>
</evidence>
<dbReference type="PANTHER" id="PTHR43584">
    <property type="entry name" value="NUCLEOTIDYL TRANSFERASE"/>
    <property type="match status" value="1"/>
</dbReference>
<feature type="domain" description="MobA-like NTP transferase" evidence="4">
    <location>
        <begin position="6"/>
        <end position="130"/>
    </location>
</feature>
<evidence type="ECO:0000313" key="6">
    <source>
        <dbReference type="Proteomes" id="UP000022447"/>
    </source>
</evidence>
<dbReference type="InterPro" id="IPR025877">
    <property type="entry name" value="MobA-like_NTP_Trfase"/>
</dbReference>
<dbReference type="CDD" id="cd06422">
    <property type="entry name" value="NTP_transferase_like_1"/>
    <property type="match status" value="1"/>
</dbReference>
<gene>
    <name evidence="5" type="ORF">OCH239_15450</name>
</gene>
<dbReference type="RefSeq" id="WP_037266497.1">
    <property type="nucleotide sequence ID" value="NZ_JALZ01000046.1"/>
</dbReference>
<sequence>MTDALMIFAAGFGTRMGALTADRPKPLIEVGGRSLLDRTLDLARAHGPLRTVVNAHYRAAQIEDHLSGTDIAVSVEAPDILDTGGGLKAALPLLGAETVFTSNGDAVWAGPNPFDCLAEAWHPHRMDALLLTVPLPMAVGRKGGGDFALGADGRLKRGGLRVYTGVQIVKTARVAEIPDRIFSLNFLWNRLAEEGRLFGANYPGRWCDVGHPEGLRLAEEMLETP</sequence>
<dbReference type="OrthoDB" id="9788272at2"/>
<dbReference type="Pfam" id="PF12804">
    <property type="entry name" value="NTP_transf_3"/>
    <property type="match status" value="1"/>
</dbReference>
<reference evidence="5 6" key="1">
    <citation type="submission" date="2014-01" db="EMBL/GenBank/DDBJ databases">
        <title>Roseivivax halodurans JCM 10272 Genome Sequencing.</title>
        <authorList>
            <person name="Lai Q."/>
            <person name="Li G."/>
            <person name="Shao Z."/>
        </authorList>
    </citation>
    <scope>NUCLEOTIDE SEQUENCE [LARGE SCALE GENOMIC DNA]</scope>
    <source>
        <strain evidence="5 6">JCM 10272</strain>
    </source>
</reference>
<keyword evidence="2" id="KW-0548">Nucleotidyltransferase</keyword>
<organism evidence="5 6">
    <name type="scientific">Roseivivax halodurans JCM 10272</name>
    <dbReference type="NCBI Taxonomy" id="1449350"/>
    <lineage>
        <taxon>Bacteria</taxon>
        <taxon>Pseudomonadati</taxon>
        <taxon>Pseudomonadota</taxon>
        <taxon>Alphaproteobacteria</taxon>
        <taxon>Rhodobacterales</taxon>
        <taxon>Roseobacteraceae</taxon>
        <taxon>Roseivivax</taxon>
    </lineage>
</organism>
<evidence type="ECO:0000256" key="1">
    <source>
        <dbReference type="ARBA" id="ARBA00022679"/>
    </source>
</evidence>
<accession>X7EA07</accession>
<dbReference type="SUPFAM" id="SSF53448">
    <property type="entry name" value="Nucleotide-diphospho-sugar transferases"/>
    <property type="match status" value="1"/>
</dbReference>
<keyword evidence="6" id="KW-1185">Reference proteome</keyword>
<dbReference type="InterPro" id="IPR050065">
    <property type="entry name" value="GlmU-like"/>
</dbReference>
<dbReference type="Proteomes" id="UP000022447">
    <property type="component" value="Unassembled WGS sequence"/>
</dbReference>
<evidence type="ECO:0000256" key="2">
    <source>
        <dbReference type="ARBA" id="ARBA00022695"/>
    </source>
</evidence>
<proteinExistence type="predicted"/>
<dbReference type="PATRIC" id="fig|1449350.3.peg.3923"/>
<name>X7EA07_9RHOB</name>
<evidence type="ECO:0000313" key="5">
    <source>
        <dbReference type="EMBL" id="ETX12889.1"/>
    </source>
</evidence>
<dbReference type="Gene3D" id="3.90.550.10">
    <property type="entry name" value="Spore Coat Polysaccharide Biosynthesis Protein SpsA, Chain A"/>
    <property type="match status" value="1"/>
</dbReference>
<dbReference type="eggNOG" id="COG1208">
    <property type="taxonomic scope" value="Bacteria"/>
</dbReference>
<keyword evidence="1 5" id="KW-0808">Transferase</keyword>
<comment type="caution">
    <text evidence="5">The sequence shown here is derived from an EMBL/GenBank/DDBJ whole genome shotgun (WGS) entry which is preliminary data.</text>
</comment>
<dbReference type="PANTHER" id="PTHR43584:SF8">
    <property type="entry name" value="N-ACETYLMURAMATE ALPHA-1-PHOSPHATE URIDYLYLTRANSFERASE"/>
    <property type="match status" value="1"/>
</dbReference>
<protein>
    <submittedName>
        <fullName evidence="5">Nucleotidyltransferase</fullName>
    </submittedName>
</protein>
<dbReference type="InterPro" id="IPR029044">
    <property type="entry name" value="Nucleotide-diphossugar_trans"/>
</dbReference>
<dbReference type="STRING" id="1449350.OCH239_15450"/>
<dbReference type="AlphaFoldDB" id="X7EA07"/>
<evidence type="ECO:0000259" key="4">
    <source>
        <dbReference type="Pfam" id="PF12804"/>
    </source>
</evidence>